<gene>
    <name evidence="2" type="primary">Ejrup3</name>
</gene>
<feature type="chain" id="PRO_5004194411" evidence="1">
    <location>
        <begin position="21"/>
        <end position="209"/>
    </location>
</feature>
<sequence length="209" mass="22439">MSRVVVVCLALILSFSFSVAGVSYIRWGRSSCPPGNNLLYTGYMAGPKVDVGGSGSNFLCMHKDPKFVNPIPGLQSTSGHLVGVEFDIYSQFNGLFKTDNVPDGNLLNKDMLCAVCQVAYASDQLMIPGRPDCNGTGYQFQYKGFLVSEDSLPRGRSQYVCLDEAPEGRVGGNANDNQCVVLPVQVGCGSLPCDPYVHGYEVPCAICTN</sequence>
<keyword evidence="1" id="KW-0732">Signal</keyword>
<dbReference type="PANTHER" id="PTHR24024">
    <property type="entry name" value="PULMONARY SURFACTANT-ASSOCIATED PROTEIN A"/>
    <property type="match status" value="1"/>
</dbReference>
<accession>Q1MXG3</accession>
<dbReference type="GO" id="GO:0005615">
    <property type="term" value="C:extracellular space"/>
    <property type="evidence" value="ECO:0007669"/>
    <property type="project" value="TreeGrafter"/>
</dbReference>
<evidence type="ECO:0000313" key="2">
    <source>
        <dbReference type="EMBL" id="BAE93510.1"/>
    </source>
</evidence>
<proteinExistence type="evidence at transcript level"/>
<reference evidence="2" key="1">
    <citation type="journal article" date="2006" name="Dev. Dyn.">
        <title>Molecular approach to annelid regeneration: cDNA subtraction cloning reveals various novel genes that are upregulated during the large-scale regeneration of the oligochaete, Enchytraeus japonensis.</title>
        <authorList>
            <person name="Myohara M."/>
            <person name="Niva C.C."/>
            <person name="Lee J.M."/>
        </authorList>
    </citation>
    <scope>NUCLEOTIDE SEQUENCE</scope>
    <source>
        <tissue evidence="2">Artificially-cut body fragments</tissue>
    </source>
</reference>
<dbReference type="PANTHER" id="PTHR24024:SF18">
    <property type="entry name" value="SHORT-CHAIN COLLAGEN C4-LIKE"/>
    <property type="match status" value="1"/>
</dbReference>
<feature type="signal peptide" evidence="1">
    <location>
        <begin position="1"/>
        <end position="20"/>
    </location>
</feature>
<dbReference type="InterPro" id="IPR051077">
    <property type="entry name" value="Ca-dependent_lectin"/>
</dbReference>
<dbReference type="AlphaFoldDB" id="Q1MXG3"/>
<name>Q1MXG3_9ANNE</name>
<protein>
    <submittedName>
        <fullName evidence="2">Regeneration-upregulated protein 3</fullName>
    </submittedName>
</protein>
<organism evidence="2">
    <name type="scientific">Enchytraeus japonensis</name>
    <dbReference type="NCBI Taxonomy" id="228735"/>
    <lineage>
        <taxon>Eukaryota</taxon>
        <taxon>Metazoa</taxon>
        <taxon>Spiralia</taxon>
        <taxon>Lophotrochozoa</taxon>
        <taxon>Annelida</taxon>
        <taxon>Clitellata</taxon>
        <taxon>Oligochaeta</taxon>
        <taxon>Enchytraeida</taxon>
        <taxon>Enchytraeidae</taxon>
        <taxon>Enchytraeus</taxon>
    </lineage>
</organism>
<evidence type="ECO:0000256" key="1">
    <source>
        <dbReference type="SAM" id="SignalP"/>
    </source>
</evidence>
<dbReference type="EMBL" id="AB109096">
    <property type="protein sequence ID" value="BAE93510.1"/>
    <property type="molecule type" value="mRNA"/>
</dbReference>